<keyword evidence="2" id="KW-1185">Reference proteome</keyword>
<dbReference type="SUPFAM" id="SSF103481">
    <property type="entry name" value="Multidrug resistance efflux transporter EmrE"/>
    <property type="match status" value="1"/>
</dbReference>
<comment type="caution">
    <text evidence="1">The sequence shown here is derived from an EMBL/GenBank/DDBJ whole genome shotgun (WGS) entry which is preliminary data.</text>
</comment>
<dbReference type="InterPro" id="IPR037185">
    <property type="entry name" value="EmrE-like"/>
</dbReference>
<sequence>MMWRGRWLPLLNVLLSLTQVPAELCRHGEALNNQLDDVSILLQHLRFGGANATKILKRKHGAILRRDVNEASGNTTAEHVAEQMARQIMVELDNSTRELFKSPRAGSGLGIKRVNQTMIDPGQREVVSREQTIFVTADYEANSSNRGIEVQVDIELAAASQILWVFVLLWVPLLVAWLFWFYQERHKGNQSLLYQPLLQFSVGALTISSVIGNQSLSILTRAPMALTFFQSLMSVVVGVVLWACQVWNAPGAQPPAEQIWFGLLRWLPCATGFACYQVTDHFVSNTASISERVIFGNLVPVLAWSAESTFPHIFKTDREASLSAKAALFTTVCGATFFVIEDPLLAPLGVGACCLSGIVLVAYRLVQRGTLVKTVDIPVACLLAFDSLVSCTIARLLFGSADSAALKDWKLWCETPQVLLLLLLSGIGTGFGHFAVILCLQNCSATLTMVVCNIASMMCLVQGAMLFNEEESQHLMSIVGMFVNLTGGIWYATSQVGASEHVCDKGGHQEHLSTGKHGAEESAQ</sequence>
<reference evidence="1 2" key="1">
    <citation type="submission" date="2024-02" db="EMBL/GenBank/DDBJ databases">
        <authorList>
            <person name="Chen Y."/>
            <person name="Shah S."/>
            <person name="Dougan E. K."/>
            <person name="Thang M."/>
            <person name="Chan C."/>
        </authorList>
    </citation>
    <scope>NUCLEOTIDE SEQUENCE [LARGE SCALE GENOMIC DNA]</scope>
</reference>
<name>A0ABP0M0V1_9DINO</name>
<proteinExistence type="predicted"/>
<gene>
    <name evidence="1" type="ORF">SCF082_LOCUS24987</name>
</gene>
<accession>A0ABP0M0V1</accession>
<dbReference type="EMBL" id="CAXAMM010018657">
    <property type="protein sequence ID" value="CAK9043839.1"/>
    <property type="molecule type" value="Genomic_DNA"/>
</dbReference>
<dbReference type="Proteomes" id="UP001642464">
    <property type="component" value="Unassembled WGS sequence"/>
</dbReference>
<evidence type="ECO:0000313" key="2">
    <source>
        <dbReference type="Proteomes" id="UP001642464"/>
    </source>
</evidence>
<protein>
    <submittedName>
        <fullName evidence="1">Transaldolase</fullName>
    </submittedName>
</protein>
<organism evidence="1 2">
    <name type="scientific">Durusdinium trenchii</name>
    <dbReference type="NCBI Taxonomy" id="1381693"/>
    <lineage>
        <taxon>Eukaryota</taxon>
        <taxon>Sar</taxon>
        <taxon>Alveolata</taxon>
        <taxon>Dinophyceae</taxon>
        <taxon>Suessiales</taxon>
        <taxon>Symbiodiniaceae</taxon>
        <taxon>Durusdinium</taxon>
    </lineage>
</organism>
<evidence type="ECO:0000313" key="1">
    <source>
        <dbReference type="EMBL" id="CAK9043839.1"/>
    </source>
</evidence>